<name>A0ABS3VU91_MICEH</name>
<sequence length="276" mass="28719">MMIRRWSVSGLVAASLLTPALAACQANGTEQPGGAGASASSAPSASAGTSAAKQALLDSTQAISQGNFRFAITGQGVTSRGVVHQPSRSAQLTVAFDQAGGKSPINFDLIHVEPESWVKLDLNGATGIPAVDNLASGKYLHLDQSRIKDIKDLRFDFSNVDPAGSAVLTRAVTDVREAGPGAYAGTINLDEASEAAMIDPTSLTALGVEAKAVPFTAKVDDQKRLTELVIQIPATGNTKAYDLKVNYSDYGAATPAQKPTATEVVEAPAELYDLYR</sequence>
<evidence type="ECO:0000313" key="3">
    <source>
        <dbReference type="Proteomes" id="UP000823521"/>
    </source>
</evidence>
<gene>
    <name evidence="2" type="ORF">GSF22_19145</name>
</gene>
<reference evidence="2 3" key="1">
    <citation type="submission" date="2019-12" db="EMBL/GenBank/DDBJ databases">
        <title>Whole genome sequencing of endophytic Actinobacterium Micromonospora sp. MPMI6T.</title>
        <authorList>
            <person name="Evv R."/>
            <person name="Podile A.R."/>
        </authorList>
    </citation>
    <scope>NUCLEOTIDE SEQUENCE [LARGE SCALE GENOMIC DNA]</scope>
    <source>
        <strain evidence="2 3">MPMI6</strain>
    </source>
</reference>
<feature type="chain" id="PRO_5047368529" description="Lipoprotein" evidence="1">
    <location>
        <begin position="23"/>
        <end position="276"/>
    </location>
</feature>
<keyword evidence="3" id="KW-1185">Reference proteome</keyword>
<comment type="caution">
    <text evidence="2">The sequence shown here is derived from an EMBL/GenBank/DDBJ whole genome shotgun (WGS) entry which is preliminary data.</text>
</comment>
<accession>A0ABS3VU91</accession>
<evidence type="ECO:0000313" key="2">
    <source>
        <dbReference type="EMBL" id="MBO4208105.1"/>
    </source>
</evidence>
<dbReference type="Proteomes" id="UP000823521">
    <property type="component" value="Unassembled WGS sequence"/>
</dbReference>
<dbReference type="EMBL" id="WVUH01000169">
    <property type="protein sequence ID" value="MBO4208105.1"/>
    <property type="molecule type" value="Genomic_DNA"/>
</dbReference>
<keyword evidence="1" id="KW-0732">Signal</keyword>
<feature type="signal peptide" evidence="1">
    <location>
        <begin position="1"/>
        <end position="22"/>
    </location>
</feature>
<evidence type="ECO:0008006" key="4">
    <source>
        <dbReference type="Google" id="ProtNLM"/>
    </source>
</evidence>
<evidence type="ECO:0000256" key="1">
    <source>
        <dbReference type="SAM" id="SignalP"/>
    </source>
</evidence>
<dbReference type="PROSITE" id="PS51257">
    <property type="entry name" value="PROKAR_LIPOPROTEIN"/>
    <property type="match status" value="1"/>
</dbReference>
<organism evidence="2 3">
    <name type="scientific">Micromonospora echinofusca</name>
    <dbReference type="NCBI Taxonomy" id="47858"/>
    <lineage>
        <taxon>Bacteria</taxon>
        <taxon>Bacillati</taxon>
        <taxon>Actinomycetota</taxon>
        <taxon>Actinomycetes</taxon>
        <taxon>Micromonosporales</taxon>
        <taxon>Micromonosporaceae</taxon>
        <taxon>Micromonospora</taxon>
    </lineage>
</organism>
<protein>
    <recommendedName>
        <fullName evidence="4">Lipoprotein</fullName>
    </recommendedName>
</protein>
<proteinExistence type="predicted"/>